<evidence type="ECO:0000313" key="5">
    <source>
        <dbReference type="EMBL" id="KAJ3490029.1"/>
    </source>
</evidence>
<comment type="caution">
    <text evidence="5">The sequence shown here is derived from an EMBL/GenBank/DDBJ whole genome shotgun (WGS) entry which is preliminary data.</text>
</comment>
<dbReference type="InterPro" id="IPR011009">
    <property type="entry name" value="Kinase-like_dom_sf"/>
</dbReference>
<dbReference type="SUPFAM" id="SSF56112">
    <property type="entry name" value="Protein kinase-like (PK-like)"/>
    <property type="match status" value="1"/>
</dbReference>
<sequence length="441" mass="48893">MKSLQRKRTWRCASSGCGYRFSCQELAGLHLRIKHGESANVVEDTDMVGPSLDLPLATSEALSCPVDIVGMFAKVYCDRYDATQLSDHESIRANCEAGYTVLEEIDYWSDSITLSNSANPVQEYQDRIQLSKLIAAMRDVNLEITTCLEVLVNETRCAGPAQNLSGQDAQDFLDFACEILRNNANAGTSPVTRIGRISYANPGETFWNKLRRDAVRLAEKTCKMPSSLVIQGVALPGRFPLQSGSYGDVYVGKLKGGKVAVKWIRVYQQHTREERDKVSKNLCREAFMWSLLDHPNVLPFFGISKHFSSEIEIPGLVSPFLSHGNVTTYLKEKGRNDELIWKLLTGIVAGLQYLHANNIVHGDLRPPNILIGDDGYAKLCDFGLANFADSSLQSTSNPEAGAPSPERFRDNYRPTKEADVFAVGTVLWEVRNLSTASIMAN</sequence>
<dbReference type="Proteomes" id="UP001212997">
    <property type="component" value="Unassembled WGS sequence"/>
</dbReference>
<evidence type="ECO:0000313" key="6">
    <source>
        <dbReference type="Proteomes" id="UP001212997"/>
    </source>
</evidence>
<evidence type="ECO:0000256" key="2">
    <source>
        <dbReference type="ARBA" id="ARBA00022840"/>
    </source>
</evidence>
<dbReference type="GO" id="GO:0004674">
    <property type="term" value="F:protein serine/threonine kinase activity"/>
    <property type="evidence" value="ECO:0007669"/>
    <property type="project" value="TreeGrafter"/>
</dbReference>
<keyword evidence="2" id="KW-0067">ATP-binding</keyword>
<dbReference type="PANTHER" id="PTHR44329:SF298">
    <property type="entry name" value="MIXED LINEAGE KINASE DOMAIN-LIKE PROTEIN"/>
    <property type="match status" value="1"/>
</dbReference>
<dbReference type="InterPro" id="IPR000719">
    <property type="entry name" value="Prot_kinase_dom"/>
</dbReference>
<dbReference type="Pfam" id="PF00069">
    <property type="entry name" value="Pkinase"/>
    <property type="match status" value="1"/>
</dbReference>
<gene>
    <name evidence="5" type="ORF">NLI96_g1718</name>
</gene>
<reference evidence="5" key="1">
    <citation type="submission" date="2022-07" db="EMBL/GenBank/DDBJ databases">
        <title>Genome Sequence of Physisporinus lineatus.</title>
        <authorList>
            <person name="Buettner E."/>
        </authorList>
    </citation>
    <scope>NUCLEOTIDE SEQUENCE</scope>
    <source>
        <strain evidence="5">VT162</strain>
    </source>
</reference>
<organism evidence="5 6">
    <name type="scientific">Meripilus lineatus</name>
    <dbReference type="NCBI Taxonomy" id="2056292"/>
    <lineage>
        <taxon>Eukaryota</taxon>
        <taxon>Fungi</taxon>
        <taxon>Dikarya</taxon>
        <taxon>Basidiomycota</taxon>
        <taxon>Agaricomycotina</taxon>
        <taxon>Agaricomycetes</taxon>
        <taxon>Polyporales</taxon>
        <taxon>Meripilaceae</taxon>
        <taxon>Meripilus</taxon>
    </lineage>
</organism>
<keyword evidence="6" id="KW-1185">Reference proteome</keyword>
<feature type="domain" description="Protein kinase" evidence="4">
    <location>
        <begin position="235"/>
        <end position="441"/>
    </location>
</feature>
<accession>A0AAD5VA18</accession>
<evidence type="ECO:0000259" key="4">
    <source>
        <dbReference type="PROSITE" id="PS50011"/>
    </source>
</evidence>
<dbReference type="EMBL" id="JANAWD010000034">
    <property type="protein sequence ID" value="KAJ3490029.1"/>
    <property type="molecule type" value="Genomic_DNA"/>
</dbReference>
<evidence type="ECO:0000256" key="3">
    <source>
        <dbReference type="SAM" id="MobiDB-lite"/>
    </source>
</evidence>
<keyword evidence="1" id="KW-0547">Nucleotide-binding</keyword>
<dbReference type="InterPro" id="IPR013087">
    <property type="entry name" value="Znf_C2H2_type"/>
</dbReference>
<dbReference type="PANTHER" id="PTHR44329">
    <property type="entry name" value="SERINE/THREONINE-PROTEIN KINASE TNNI3K-RELATED"/>
    <property type="match status" value="1"/>
</dbReference>
<evidence type="ECO:0000256" key="1">
    <source>
        <dbReference type="ARBA" id="ARBA00022741"/>
    </source>
</evidence>
<dbReference type="PROSITE" id="PS00028">
    <property type="entry name" value="ZINC_FINGER_C2H2_1"/>
    <property type="match status" value="1"/>
</dbReference>
<dbReference type="PROSITE" id="PS50011">
    <property type="entry name" value="PROTEIN_KINASE_DOM"/>
    <property type="match status" value="1"/>
</dbReference>
<feature type="region of interest" description="Disordered" evidence="3">
    <location>
        <begin position="392"/>
        <end position="411"/>
    </location>
</feature>
<dbReference type="InterPro" id="IPR051681">
    <property type="entry name" value="Ser/Thr_Kinases-Pseudokinases"/>
</dbReference>
<proteinExistence type="predicted"/>
<dbReference type="GO" id="GO:0005524">
    <property type="term" value="F:ATP binding"/>
    <property type="evidence" value="ECO:0007669"/>
    <property type="project" value="UniProtKB-KW"/>
</dbReference>
<protein>
    <recommendedName>
        <fullName evidence="4">Protein kinase domain-containing protein</fullName>
    </recommendedName>
</protein>
<name>A0AAD5VA18_9APHY</name>
<dbReference type="AlphaFoldDB" id="A0AAD5VA18"/>
<dbReference type="Gene3D" id="1.10.510.10">
    <property type="entry name" value="Transferase(Phosphotransferase) domain 1"/>
    <property type="match status" value="1"/>
</dbReference>